<sequence>MPTSMPRAKLTSEVTDYVPIYGATLGRASTFAELFEDAAQMNAASPVFTTAVDPKKFNATAVGNQGSNLRIATVEGFACYVLAFCLQIGHAQFIWLADPTDPEFRLAIDKAKSSGQLGFAFLSPREPWFLATGVPPDGLAFERLRTEEGQGSEAFAYSAMLMMHAGEIEERFADMLPGVELNYRRTCVLLTSEVTKAMMSIPGAVIERAAPVSAAT</sequence>
<dbReference type="EMBL" id="FNDI01000045">
    <property type="protein sequence ID" value="SDJ36593.1"/>
    <property type="molecule type" value="Genomic_DNA"/>
</dbReference>
<dbReference type="RefSeq" id="WP_143036680.1">
    <property type="nucleotide sequence ID" value="NZ_FNDI01000045.1"/>
</dbReference>
<name>A0A7Z7BJ51_9BURK</name>
<proteinExistence type="predicted"/>
<dbReference type="AlphaFoldDB" id="A0A7Z7BJ51"/>
<protein>
    <submittedName>
        <fullName evidence="1">Uncharacterized protein</fullName>
    </submittedName>
</protein>
<organism evidence="1 2">
    <name type="scientific">Paraburkholderia steynii</name>
    <dbReference type="NCBI Taxonomy" id="1245441"/>
    <lineage>
        <taxon>Bacteria</taxon>
        <taxon>Pseudomonadati</taxon>
        <taxon>Pseudomonadota</taxon>
        <taxon>Betaproteobacteria</taxon>
        <taxon>Burkholderiales</taxon>
        <taxon>Burkholderiaceae</taxon>
        <taxon>Paraburkholderia</taxon>
    </lineage>
</organism>
<accession>A0A7Z7BJ51</accession>
<comment type="caution">
    <text evidence="1">The sequence shown here is derived from an EMBL/GenBank/DDBJ whole genome shotgun (WGS) entry which is preliminary data.</text>
</comment>
<keyword evidence="2" id="KW-1185">Reference proteome</keyword>
<gene>
    <name evidence="1" type="ORF">SAMN04487926_14537</name>
</gene>
<evidence type="ECO:0000313" key="2">
    <source>
        <dbReference type="Proteomes" id="UP000198900"/>
    </source>
</evidence>
<reference evidence="1" key="1">
    <citation type="submission" date="2016-10" db="EMBL/GenBank/DDBJ databases">
        <authorList>
            <person name="Varghese N."/>
            <person name="Submissions S."/>
        </authorList>
    </citation>
    <scope>NUCLEOTIDE SEQUENCE [LARGE SCALE GENOMIC DNA]</scope>
    <source>
        <strain evidence="1">YR281</strain>
    </source>
</reference>
<dbReference type="Proteomes" id="UP000198900">
    <property type="component" value="Unassembled WGS sequence"/>
</dbReference>
<evidence type="ECO:0000313" key="1">
    <source>
        <dbReference type="EMBL" id="SDJ36593.1"/>
    </source>
</evidence>